<accession>A0A8S1WSA3</accession>
<keyword evidence="4" id="KW-1185">Reference proteome</keyword>
<dbReference type="GO" id="GO:0003254">
    <property type="term" value="P:regulation of membrane depolarization"/>
    <property type="evidence" value="ECO:0007669"/>
    <property type="project" value="TreeGrafter"/>
</dbReference>
<dbReference type="EMBL" id="CAJJDP010000092">
    <property type="protein sequence ID" value="CAD8188556.1"/>
    <property type="molecule type" value="Genomic_DNA"/>
</dbReference>
<protein>
    <recommendedName>
        <fullName evidence="2">Cyclic nucleotide-binding domain-containing protein</fullName>
    </recommendedName>
</protein>
<dbReference type="GO" id="GO:0035725">
    <property type="term" value="P:sodium ion transmembrane transport"/>
    <property type="evidence" value="ECO:0007669"/>
    <property type="project" value="TreeGrafter"/>
</dbReference>
<dbReference type="GO" id="GO:0098855">
    <property type="term" value="C:HCN channel complex"/>
    <property type="evidence" value="ECO:0007669"/>
    <property type="project" value="TreeGrafter"/>
</dbReference>
<gene>
    <name evidence="3" type="ORF">POCTA_138.1.T0930018</name>
</gene>
<sequence>MNQTSSREYGNIQSSNSSRIQSNSFIKAHSKLQQQMPLNEFIMEYPCQPKDSITYEINGIDLDIKEHQILDSYSNRSKQQNSQSMIILAERRKITSPSIKKNKKKIKMEQIIKKFIEKIKISNNLFTKQPYVNTLLQTYSIPFVKEKATNLGVMDKIKQSIRLPIPRQCKFRQFWKLIMQITYLTTIIFSPLILIYPSNIQIQALLFTQLTLLVFNSILNLNTCFYKNGVEVTHLPTIQMNYIRRYGLQDIMQYLSFIFILQFCEQNSQISIIALITLNLLIVRIIKLNSLISQSNSIILGWQFIKGLAYCHIFSLISISYKEDIGLESINVQLKSYLSYLHEYINEYLTLQSFLVNSTNFELLISLLVQILFTFNRVKLILDLLFYFHQNVHKYLLKKNYLDLKAYLLNHEVDQNLMKKALSNYKFEMKKDYQQSNFMMDAQSIKYIDYEIQKAIQNTVNAKYFKKILVLGQFSQNIQEKLVENMSIQYFQPNEIILRQNCKDDDSIYLIKKGQVKVCYQSGNKKQFGIKSLGEMQTFGEVSFFTGLPRTSTIVSLGPVETYKISRSDFLESIKNNRQDLEIATYMKDQILQNNQYGLIGLKCFCCKSKEHLIFQCDKLHYKPDKEKIISKYQYAHLQSRRQYRRNHKRTKNTREHLFQIGMAGEEFQENNFLLEDQSDILKELTQNYNFQSSTNIQQNQSQAVGLFPSRERIKSVDKNSILLISELDDVREQFQELDPMVFKKDKGLFPSNNNFPIKEVIQELEGEDSSSNSNDTIPNDICIAHLQPNSDKQKQNNNLLTIPDKDKLQEMLIISPNSQVQQVNNSCHIQTSQEMKNSSKQSRKSLSQTLLHVQQNDVIKRHDNLKSPGRQAYYEELDLNPLDRSSPGMKKINKNPQQNKAKIEESPQIFIDLNNNSSHFFCLEDKEELDKAQNYIYYYPYYNPEFIINSYNHFKIHRIQKYLRKSPYTISFVISDKIKQKSIKNNRQDLEIATYMKDQILQNNQYGLIGLKCFCCKSKEHLIFQCDKLHYKPDKEKIISKYQYAHLQSRRQYRRNHKRTKNTREHLFQIGMAGEEFQENNFLLEDQSDILKELTQNYNFQSSTNIQQNQSQAVGLFPSRERIKSVDKNSILLISELDDVREQFQELDPMVFKKDKGLFPSNNNFPIKEVIQELEGEDSSSNSNDTIPNDICIAHLQPNSDKQKQNNNLLTIPDKDKLQEMLIISPNSQVQQVNNSCHIQTSQEMKNSSKQSRKSLSQTLLHVQQNDVIKRHDNLKSPGRQAYYEELDLNPLDRSSPGMKKINKNPQQNKAKIEESPQIFIDLNNNSSHFFCLEDKEELDKAQNYIYYYPYYNPEFIINSQVIWTNIRYNHFKIHRIQKYLRKSPYTISFVISDKIKQKVIIN</sequence>
<evidence type="ECO:0000256" key="1">
    <source>
        <dbReference type="SAM" id="Phobius"/>
    </source>
</evidence>
<dbReference type="GO" id="GO:0005249">
    <property type="term" value="F:voltage-gated potassium channel activity"/>
    <property type="evidence" value="ECO:0007669"/>
    <property type="project" value="TreeGrafter"/>
</dbReference>
<dbReference type="OMA" id="HLFQIGM"/>
<dbReference type="Pfam" id="PF00027">
    <property type="entry name" value="cNMP_binding"/>
    <property type="match status" value="1"/>
</dbReference>
<keyword evidence="1" id="KW-0472">Membrane</keyword>
<comment type="caution">
    <text evidence="3">The sequence shown here is derived from an EMBL/GenBank/DDBJ whole genome shotgun (WGS) entry which is preliminary data.</text>
</comment>
<organism evidence="3 4">
    <name type="scientific">Paramecium octaurelia</name>
    <dbReference type="NCBI Taxonomy" id="43137"/>
    <lineage>
        <taxon>Eukaryota</taxon>
        <taxon>Sar</taxon>
        <taxon>Alveolata</taxon>
        <taxon>Ciliophora</taxon>
        <taxon>Intramacronucleata</taxon>
        <taxon>Oligohymenophorea</taxon>
        <taxon>Peniculida</taxon>
        <taxon>Parameciidae</taxon>
        <taxon>Paramecium</taxon>
    </lineage>
</organism>
<dbReference type="CDD" id="cd00038">
    <property type="entry name" value="CAP_ED"/>
    <property type="match status" value="1"/>
</dbReference>
<reference evidence="3" key="1">
    <citation type="submission" date="2021-01" db="EMBL/GenBank/DDBJ databases">
        <authorList>
            <consortium name="Genoscope - CEA"/>
            <person name="William W."/>
        </authorList>
    </citation>
    <scope>NUCLEOTIDE SEQUENCE</scope>
</reference>
<evidence type="ECO:0000259" key="2">
    <source>
        <dbReference type="PROSITE" id="PS50042"/>
    </source>
</evidence>
<feature type="transmembrane region" description="Helical" evidence="1">
    <location>
        <begin position="177"/>
        <end position="196"/>
    </location>
</feature>
<dbReference type="PROSITE" id="PS50042">
    <property type="entry name" value="CNMP_BINDING_3"/>
    <property type="match status" value="1"/>
</dbReference>
<evidence type="ECO:0000313" key="4">
    <source>
        <dbReference type="Proteomes" id="UP000683925"/>
    </source>
</evidence>
<dbReference type="InterPro" id="IPR051413">
    <property type="entry name" value="K/Na_HCN_channel"/>
</dbReference>
<keyword evidence="1" id="KW-0812">Transmembrane</keyword>
<keyword evidence="1" id="KW-1133">Transmembrane helix</keyword>
<dbReference type="PANTHER" id="PTHR45689">
    <property type="entry name" value="I[[H]] CHANNEL, ISOFORM E"/>
    <property type="match status" value="1"/>
</dbReference>
<dbReference type="PANTHER" id="PTHR45689:SF5">
    <property type="entry name" value="I[[H]] CHANNEL, ISOFORM E"/>
    <property type="match status" value="1"/>
</dbReference>
<evidence type="ECO:0000313" key="3">
    <source>
        <dbReference type="EMBL" id="CAD8188556.1"/>
    </source>
</evidence>
<feature type="transmembrane region" description="Helical" evidence="1">
    <location>
        <begin position="202"/>
        <end position="225"/>
    </location>
</feature>
<dbReference type="SMART" id="SM00100">
    <property type="entry name" value="cNMP"/>
    <property type="match status" value="1"/>
</dbReference>
<feature type="domain" description="Cyclic nucleotide-binding" evidence="2">
    <location>
        <begin position="470"/>
        <end position="570"/>
    </location>
</feature>
<name>A0A8S1WSA3_PAROT</name>
<dbReference type="OrthoDB" id="6595331at2759"/>
<dbReference type="InterPro" id="IPR000595">
    <property type="entry name" value="cNMP-bd_dom"/>
</dbReference>
<dbReference type="Proteomes" id="UP000683925">
    <property type="component" value="Unassembled WGS sequence"/>
</dbReference>
<proteinExistence type="predicted"/>